<dbReference type="CDD" id="cd00182">
    <property type="entry name" value="T-box"/>
    <property type="match status" value="1"/>
</dbReference>
<dbReference type="SUPFAM" id="SSF49417">
    <property type="entry name" value="p53-like transcription factors"/>
    <property type="match status" value="1"/>
</dbReference>
<feature type="region of interest" description="Disordered" evidence="7">
    <location>
        <begin position="341"/>
        <end position="370"/>
    </location>
</feature>
<dbReference type="InterPro" id="IPR046360">
    <property type="entry name" value="T-box_DNA-bd"/>
</dbReference>
<evidence type="ECO:0000259" key="8">
    <source>
        <dbReference type="PROSITE" id="PS50252"/>
    </source>
</evidence>
<keyword evidence="4" id="KW-0804">Transcription</keyword>
<keyword evidence="2" id="KW-0805">Transcription regulation</keyword>
<comment type="subcellular location">
    <subcellularLocation>
        <location evidence="1 6">Nucleus</location>
    </subcellularLocation>
</comment>
<feature type="region of interest" description="Disordered" evidence="7">
    <location>
        <begin position="41"/>
        <end position="76"/>
    </location>
</feature>
<keyword evidence="3 6" id="KW-0238">DNA-binding</keyword>
<dbReference type="GO" id="GO:0005634">
    <property type="term" value="C:nucleus"/>
    <property type="evidence" value="ECO:0007669"/>
    <property type="project" value="UniProtKB-SubCell"/>
</dbReference>
<dbReference type="PANTHER" id="PTHR11267">
    <property type="entry name" value="T-BOX PROTEIN-RELATED"/>
    <property type="match status" value="1"/>
</dbReference>
<dbReference type="GO" id="GO:0001708">
    <property type="term" value="P:cell fate specification"/>
    <property type="evidence" value="ECO:0007669"/>
    <property type="project" value="TreeGrafter"/>
</dbReference>
<keyword evidence="10" id="KW-1185">Reference proteome</keyword>
<dbReference type="InterPro" id="IPR008967">
    <property type="entry name" value="p53-like_TF_DNA-bd_sf"/>
</dbReference>
<dbReference type="EMBL" id="JARQWQ010000015">
    <property type="protein sequence ID" value="KAK2567137.1"/>
    <property type="molecule type" value="Genomic_DNA"/>
</dbReference>
<comment type="caution">
    <text evidence="6">Lacks conserved residue(s) required for the propagation of feature annotation.</text>
</comment>
<gene>
    <name evidence="9" type="ORF">P5673_008941</name>
</gene>
<dbReference type="InterPro" id="IPR036960">
    <property type="entry name" value="T-box_sf"/>
</dbReference>
<dbReference type="InterPro" id="IPR018186">
    <property type="entry name" value="TF_T-box_CS"/>
</dbReference>
<organism evidence="9 10">
    <name type="scientific">Acropora cervicornis</name>
    <name type="common">Staghorn coral</name>
    <dbReference type="NCBI Taxonomy" id="6130"/>
    <lineage>
        <taxon>Eukaryota</taxon>
        <taxon>Metazoa</taxon>
        <taxon>Cnidaria</taxon>
        <taxon>Anthozoa</taxon>
        <taxon>Hexacorallia</taxon>
        <taxon>Scleractinia</taxon>
        <taxon>Astrocoeniina</taxon>
        <taxon>Acroporidae</taxon>
        <taxon>Acropora</taxon>
    </lineage>
</organism>
<feature type="compositionally biased region" description="Polar residues" evidence="7">
    <location>
        <begin position="41"/>
        <end position="55"/>
    </location>
</feature>
<evidence type="ECO:0000256" key="5">
    <source>
        <dbReference type="ARBA" id="ARBA00023242"/>
    </source>
</evidence>
<dbReference type="PROSITE" id="PS50252">
    <property type="entry name" value="TBOX_3"/>
    <property type="match status" value="1"/>
</dbReference>
<feature type="compositionally biased region" description="Basic and acidic residues" evidence="7">
    <location>
        <begin position="56"/>
        <end position="72"/>
    </location>
</feature>
<evidence type="ECO:0000313" key="10">
    <source>
        <dbReference type="Proteomes" id="UP001249851"/>
    </source>
</evidence>
<reference evidence="9" key="1">
    <citation type="journal article" date="2023" name="G3 (Bethesda)">
        <title>Whole genome assembly and annotation of the endangered Caribbean coral Acropora cervicornis.</title>
        <authorList>
            <person name="Selwyn J.D."/>
            <person name="Vollmer S.V."/>
        </authorList>
    </citation>
    <scope>NUCLEOTIDE SEQUENCE</scope>
    <source>
        <strain evidence="9">K2</strain>
    </source>
</reference>
<reference evidence="9" key="2">
    <citation type="journal article" date="2023" name="Science">
        <title>Genomic signatures of disease resistance in endangered staghorn corals.</title>
        <authorList>
            <person name="Vollmer S.V."/>
            <person name="Selwyn J.D."/>
            <person name="Despard B.A."/>
            <person name="Roesel C.L."/>
        </authorList>
    </citation>
    <scope>NUCLEOTIDE SEQUENCE</scope>
    <source>
        <strain evidence="9">K2</strain>
    </source>
</reference>
<feature type="domain" description="T-box" evidence="8">
    <location>
        <begin position="164"/>
        <end position="345"/>
    </location>
</feature>
<dbReference type="PROSITE" id="PS01283">
    <property type="entry name" value="TBOX_1"/>
    <property type="match status" value="1"/>
</dbReference>
<dbReference type="PRINTS" id="PR00937">
    <property type="entry name" value="TBOX"/>
</dbReference>
<feature type="region of interest" description="Disordered" evidence="7">
    <location>
        <begin position="1"/>
        <end position="22"/>
    </location>
</feature>
<evidence type="ECO:0000256" key="7">
    <source>
        <dbReference type="SAM" id="MobiDB-lite"/>
    </source>
</evidence>
<dbReference type="InterPro" id="IPR001699">
    <property type="entry name" value="TF_T-box"/>
</dbReference>
<evidence type="ECO:0000256" key="2">
    <source>
        <dbReference type="ARBA" id="ARBA00023015"/>
    </source>
</evidence>
<evidence type="ECO:0000256" key="3">
    <source>
        <dbReference type="ARBA" id="ARBA00023125"/>
    </source>
</evidence>
<dbReference type="PANTHER" id="PTHR11267:SF181">
    <property type="entry name" value="OPTOMOTOR-BLIND PROTEIN"/>
    <property type="match status" value="1"/>
</dbReference>
<dbReference type="GO" id="GO:0000785">
    <property type="term" value="C:chromatin"/>
    <property type="evidence" value="ECO:0007669"/>
    <property type="project" value="TreeGrafter"/>
</dbReference>
<accession>A0AAD9VAP7</accession>
<dbReference type="Gene3D" id="2.60.40.820">
    <property type="entry name" value="Transcription factor, T-box"/>
    <property type="match status" value="1"/>
</dbReference>
<protein>
    <submittedName>
        <fullName evidence="9">T-box transcription factor TBX5-A</fullName>
    </submittedName>
</protein>
<evidence type="ECO:0000256" key="1">
    <source>
        <dbReference type="ARBA" id="ARBA00004123"/>
    </source>
</evidence>
<dbReference type="GO" id="GO:0000981">
    <property type="term" value="F:DNA-binding transcription factor activity, RNA polymerase II-specific"/>
    <property type="evidence" value="ECO:0007669"/>
    <property type="project" value="TreeGrafter"/>
</dbReference>
<dbReference type="Proteomes" id="UP001249851">
    <property type="component" value="Unassembled WGS sequence"/>
</dbReference>
<evidence type="ECO:0000256" key="6">
    <source>
        <dbReference type="PROSITE-ProRule" id="PRU00201"/>
    </source>
</evidence>
<proteinExistence type="predicted"/>
<name>A0AAD9VAP7_ACRCE</name>
<keyword evidence="5 6" id="KW-0539">Nucleus</keyword>
<dbReference type="SMART" id="SM00425">
    <property type="entry name" value="TBOX"/>
    <property type="match status" value="1"/>
</dbReference>
<dbReference type="GO" id="GO:0000978">
    <property type="term" value="F:RNA polymerase II cis-regulatory region sequence-specific DNA binding"/>
    <property type="evidence" value="ECO:0007669"/>
    <property type="project" value="InterPro"/>
</dbReference>
<feature type="compositionally biased region" description="Basic and acidic residues" evidence="7">
    <location>
        <begin position="1"/>
        <end position="18"/>
    </location>
</feature>
<evidence type="ECO:0000313" key="9">
    <source>
        <dbReference type="EMBL" id="KAK2567137.1"/>
    </source>
</evidence>
<sequence>MSKGLNADERMSLQRDESENLSPKAAAFSIASLLTKDIHQNHSGAKSSELNSTLTEPKDGGKCRNGKTEDQSSPKSKFCALSKESCEHYSIQNILNNDHSRGNKCAEGVTNSGIVRRGSLFDPLQQFAACCDLVSNLDSLENSSSFFSPHTPLMDTQREVQVAMQQSDLWWKFYACGTEMVITRTGRRMFPTLALSFLGMDPRRYYSVHVDIVPVDGYAYTFVNNMWQINGMAGEMHALPYVQSYQADEVAHTGLYWMKNGVDFKKVRLTNRRVGPFKDGELHLSPNRKYQPRIHVVEETEEGVKVSCATYVFPETAFIAVTTYQNEELIQMKIDHNPFAKGFRDKGTRRRYSPYEQRESVPDSPQSSLTGICFVPSRSLDRTAESSHNHISSHFRLQSLSHF</sequence>
<comment type="caution">
    <text evidence="9">The sequence shown here is derived from an EMBL/GenBank/DDBJ whole genome shotgun (WGS) entry which is preliminary data.</text>
</comment>
<dbReference type="GO" id="GO:0045893">
    <property type="term" value="P:positive regulation of DNA-templated transcription"/>
    <property type="evidence" value="ECO:0007669"/>
    <property type="project" value="InterPro"/>
</dbReference>
<evidence type="ECO:0000256" key="4">
    <source>
        <dbReference type="ARBA" id="ARBA00023163"/>
    </source>
</evidence>
<dbReference type="Pfam" id="PF00907">
    <property type="entry name" value="T-box"/>
    <property type="match status" value="1"/>
</dbReference>
<dbReference type="AlphaFoldDB" id="A0AAD9VAP7"/>